<keyword evidence="2" id="KW-0812">Transmembrane</keyword>
<proteinExistence type="predicted"/>
<organism evidence="3 4">
    <name type="scientific">Agrocybe pediades</name>
    <dbReference type="NCBI Taxonomy" id="84607"/>
    <lineage>
        <taxon>Eukaryota</taxon>
        <taxon>Fungi</taxon>
        <taxon>Dikarya</taxon>
        <taxon>Basidiomycota</taxon>
        <taxon>Agaricomycotina</taxon>
        <taxon>Agaricomycetes</taxon>
        <taxon>Agaricomycetidae</taxon>
        <taxon>Agaricales</taxon>
        <taxon>Agaricineae</taxon>
        <taxon>Strophariaceae</taxon>
        <taxon>Agrocybe</taxon>
    </lineage>
</organism>
<keyword evidence="2" id="KW-0472">Membrane</keyword>
<evidence type="ECO:0000256" key="2">
    <source>
        <dbReference type="SAM" id="Phobius"/>
    </source>
</evidence>
<evidence type="ECO:0000313" key="3">
    <source>
        <dbReference type="EMBL" id="KAF4621967.1"/>
    </source>
</evidence>
<comment type="caution">
    <text evidence="3">The sequence shown here is derived from an EMBL/GenBank/DDBJ whole genome shotgun (WGS) entry which is preliminary data.</text>
</comment>
<feature type="region of interest" description="Disordered" evidence="1">
    <location>
        <begin position="199"/>
        <end position="233"/>
    </location>
</feature>
<keyword evidence="2" id="KW-1133">Transmembrane helix</keyword>
<name>A0A8H4R588_9AGAR</name>
<evidence type="ECO:0000313" key="4">
    <source>
        <dbReference type="Proteomes" id="UP000521872"/>
    </source>
</evidence>
<dbReference type="EMBL" id="JAACJL010000002">
    <property type="protein sequence ID" value="KAF4621967.1"/>
    <property type="molecule type" value="Genomic_DNA"/>
</dbReference>
<dbReference type="AlphaFoldDB" id="A0A8H4R588"/>
<gene>
    <name evidence="3" type="ORF">D9613_009256</name>
</gene>
<sequence length="367" mass="40710">MYRAFSYFLLNVYAVFHIEGVTEDISPANFPIYEFTLYVMFAVSFTLSIVTAIVSRVVCQIALMLLPASLKNSPWLSAPALLTFAQEERQRYTNGLFSEKASNRSLLPAYTPIHVEETFSGGKELFWSNNFTSVKPTMVSETAAMRELWSAKELPQYVYQYNPVVVKMTSTTKKNVLKNALPAPVACKPVIFDLKEREQRDLDEESEDGEEESDEEVDDLAAQGNSAEASANGDMDSLAAALSVVTLESDEGAEAMDVVPIAAEIDRVVKRKALVLDINSSPEELYMTRFTKSVKVYANSSVATGLAQFIQAETMVPYRCLGDFRLRKGRSAADQAGQERRRNAAIKVERAARISAALLNEAEMDVV</sequence>
<feature type="transmembrane region" description="Helical" evidence="2">
    <location>
        <begin position="38"/>
        <end position="66"/>
    </location>
</feature>
<reference evidence="3 4" key="1">
    <citation type="submission" date="2019-12" db="EMBL/GenBank/DDBJ databases">
        <authorList>
            <person name="Floudas D."/>
            <person name="Bentzer J."/>
            <person name="Ahren D."/>
            <person name="Johansson T."/>
            <person name="Persson P."/>
            <person name="Tunlid A."/>
        </authorList>
    </citation>
    <scope>NUCLEOTIDE SEQUENCE [LARGE SCALE GENOMIC DNA]</scope>
    <source>
        <strain evidence="3 4">CBS 102.39</strain>
    </source>
</reference>
<dbReference type="Proteomes" id="UP000521872">
    <property type="component" value="Unassembled WGS sequence"/>
</dbReference>
<feature type="compositionally biased region" description="Acidic residues" evidence="1">
    <location>
        <begin position="201"/>
        <end position="219"/>
    </location>
</feature>
<protein>
    <submittedName>
        <fullName evidence="3">Uncharacterized protein</fullName>
    </submittedName>
</protein>
<keyword evidence="4" id="KW-1185">Reference proteome</keyword>
<evidence type="ECO:0000256" key="1">
    <source>
        <dbReference type="SAM" id="MobiDB-lite"/>
    </source>
</evidence>
<accession>A0A8H4R588</accession>